<dbReference type="InterPro" id="IPR036651">
    <property type="entry name" value="Gln_synt_N_sf"/>
</dbReference>
<protein>
    <submittedName>
        <fullName evidence="11">Glutamine synthetase family protein</fullName>
    </submittedName>
</protein>
<dbReference type="AlphaFoldDB" id="A0AAW5QYG5"/>
<organism evidence="11 12">
    <name type="scientific">Microbaculum marinisediminis</name>
    <dbReference type="NCBI Taxonomy" id="2931392"/>
    <lineage>
        <taxon>Bacteria</taxon>
        <taxon>Pseudomonadati</taxon>
        <taxon>Pseudomonadota</taxon>
        <taxon>Alphaproteobacteria</taxon>
        <taxon>Hyphomicrobiales</taxon>
        <taxon>Tepidamorphaceae</taxon>
        <taxon>Microbaculum</taxon>
    </lineage>
</organism>
<evidence type="ECO:0000256" key="7">
    <source>
        <dbReference type="PROSITE-ProRule" id="PRU01330"/>
    </source>
</evidence>
<dbReference type="InterPro" id="IPR014746">
    <property type="entry name" value="Gln_synth/guanido_kin_cat_dom"/>
</dbReference>
<feature type="domain" description="GS beta-grasp" evidence="9">
    <location>
        <begin position="22"/>
        <end position="119"/>
    </location>
</feature>
<dbReference type="PANTHER" id="PTHR43785">
    <property type="entry name" value="GAMMA-GLUTAMYLPUTRESCINE SYNTHETASE"/>
    <property type="match status" value="1"/>
</dbReference>
<keyword evidence="4" id="KW-0547">Nucleotide-binding</keyword>
<dbReference type="RefSeq" id="WP_261614963.1">
    <property type="nucleotide sequence ID" value="NZ_JALIDZ010000002.1"/>
</dbReference>
<keyword evidence="6" id="KW-0535">Nitrogen fixation</keyword>
<comment type="caution">
    <text evidence="11">The sequence shown here is derived from an EMBL/GenBank/DDBJ whole genome shotgun (WGS) entry which is preliminary data.</text>
</comment>
<comment type="cofactor">
    <cofactor evidence="1">
        <name>Mg(2+)</name>
        <dbReference type="ChEBI" id="CHEBI:18420"/>
    </cofactor>
</comment>
<dbReference type="Gene3D" id="3.30.590.10">
    <property type="entry name" value="Glutamine synthetase/guanido kinase, catalytic domain"/>
    <property type="match status" value="1"/>
</dbReference>
<name>A0AAW5QYG5_9HYPH</name>
<dbReference type="InterPro" id="IPR008146">
    <property type="entry name" value="Gln_synth_cat_dom"/>
</dbReference>
<proteinExistence type="inferred from homology"/>
<keyword evidence="5" id="KW-0067">ATP-binding</keyword>
<evidence type="ECO:0000256" key="5">
    <source>
        <dbReference type="ARBA" id="ARBA00022840"/>
    </source>
</evidence>
<evidence type="ECO:0000259" key="10">
    <source>
        <dbReference type="PROSITE" id="PS51987"/>
    </source>
</evidence>
<evidence type="ECO:0000256" key="8">
    <source>
        <dbReference type="RuleBase" id="RU000384"/>
    </source>
</evidence>
<dbReference type="SUPFAM" id="SSF54368">
    <property type="entry name" value="Glutamine synthetase, N-terminal domain"/>
    <property type="match status" value="1"/>
</dbReference>
<evidence type="ECO:0000259" key="9">
    <source>
        <dbReference type="PROSITE" id="PS51986"/>
    </source>
</evidence>
<dbReference type="InterPro" id="IPR008147">
    <property type="entry name" value="Gln_synt_N"/>
</dbReference>
<dbReference type="PROSITE" id="PS51986">
    <property type="entry name" value="GS_BETA_GRASP"/>
    <property type="match status" value="1"/>
</dbReference>
<keyword evidence="12" id="KW-1185">Reference proteome</keyword>
<comment type="similarity">
    <text evidence="7 8">Belongs to the glutamine synthetase family.</text>
</comment>
<dbReference type="SMART" id="SM01230">
    <property type="entry name" value="Gln-synt_C"/>
    <property type="match status" value="1"/>
</dbReference>
<evidence type="ECO:0000256" key="1">
    <source>
        <dbReference type="ARBA" id="ARBA00001946"/>
    </source>
</evidence>
<evidence type="ECO:0000256" key="3">
    <source>
        <dbReference type="ARBA" id="ARBA00022598"/>
    </source>
</evidence>
<reference evidence="11 12" key="1">
    <citation type="submission" date="2022-04" db="EMBL/GenBank/DDBJ databases">
        <authorList>
            <person name="Ye Y.-Q."/>
            <person name="Du Z.-J."/>
        </authorList>
    </citation>
    <scope>NUCLEOTIDE SEQUENCE [LARGE SCALE GENOMIC DNA]</scope>
    <source>
        <strain evidence="11 12">A6E488</strain>
    </source>
</reference>
<gene>
    <name evidence="11" type="ORF">MUB46_05965</name>
</gene>
<dbReference type="EMBL" id="JALIDZ010000002">
    <property type="protein sequence ID" value="MCT8971404.1"/>
    <property type="molecule type" value="Genomic_DNA"/>
</dbReference>
<evidence type="ECO:0000313" key="11">
    <source>
        <dbReference type="EMBL" id="MCT8971404.1"/>
    </source>
</evidence>
<sequence>MNSGQTTQAPDIMRLEQAIREGGIDTVVCALPDIWGRLVGKRLTAKYFLDALRGGKGFASSVYLFVTDMDMDPRPGYRLTGWEKGFQDFTLRPDPSTFRILPWHERTAFCLCDAVTAQGEDLPIAPRNILKRQIDRAAKLGIGFKCATELEFFTFRNSFEDAWDRRYRDLTPTSRYRADYHVLQSSLDEPFLQCLRDHMEAVGIEVENAKTEWGLGQQEIALKYCDPLEMADRHALYKTWVKEILGQQGYSATFMAKPFIDEVGSSCHVHISMWDKDSGAPAGHDPARPGGMSERFGAFVAGMIAGGAEYCWLSAPTINSYKRYRKDSFAPVQLVVGKDNRTCGFRLVGEGANFRVENRIPGADANPYLALAGVIASGLDGIEAGMATPEIYDDNAYLNPALPRVPVTMGESIRKFAAAETVRASLGDQVHQHLVNFAGQELDAFEQETVTDWELTRYFERI</sequence>
<dbReference type="GO" id="GO:0005524">
    <property type="term" value="F:ATP binding"/>
    <property type="evidence" value="ECO:0007669"/>
    <property type="project" value="UniProtKB-KW"/>
</dbReference>
<dbReference type="Pfam" id="PF00120">
    <property type="entry name" value="Gln-synt_C"/>
    <property type="match status" value="1"/>
</dbReference>
<feature type="domain" description="GS catalytic" evidence="10">
    <location>
        <begin position="126"/>
        <end position="462"/>
    </location>
</feature>
<evidence type="ECO:0000256" key="6">
    <source>
        <dbReference type="ARBA" id="ARBA00023231"/>
    </source>
</evidence>
<dbReference type="GO" id="GO:0006542">
    <property type="term" value="P:glutamine biosynthetic process"/>
    <property type="evidence" value="ECO:0007669"/>
    <property type="project" value="InterPro"/>
</dbReference>
<dbReference type="Gene3D" id="3.10.20.70">
    <property type="entry name" value="Glutamine synthetase, N-terminal domain"/>
    <property type="match status" value="1"/>
</dbReference>
<dbReference type="PANTHER" id="PTHR43785:SF12">
    <property type="entry name" value="TYPE-1 GLUTAMINE SYNTHETASE 2"/>
    <property type="match status" value="1"/>
</dbReference>
<keyword evidence="3" id="KW-0436">Ligase</keyword>
<dbReference type="GO" id="GO:0004356">
    <property type="term" value="F:glutamine synthetase activity"/>
    <property type="evidence" value="ECO:0007669"/>
    <property type="project" value="InterPro"/>
</dbReference>
<accession>A0AAW5QYG5</accession>
<evidence type="ECO:0000313" key="12">
    <source>
        <dbReference type="Proteomes" id="UP001320898"/>
    </source>
</evidence>
<evidence type="ECO:0000256" key="2">
    <source>
        <dbReference type="ARBA" id="ARBA00003117"/>
    </source>
</evidence>
<dbReference type="PROSITE" id="PS51987">
    <property type="entry name" value="GS_CATALYTIC"/>
    <property type="match status" value="1"/>
</dbReference>
<dbReference type="SUPFAM" id="SSF55931">
    <property type="entry name" value="Glutamine synthetase/guanido kinase"/>
    <property type="match status" value="1"/>
</dbReference>
<evidence type="ECO:0000256" key="4">
    <source>
        <dbReference type="ARBA" id="ARBA00022741"/>
    </source>
</evidence>
<comment type="function">
    <text evidence="2">Catalyzes the ATP-dependent biosynthesis of glutamine from glutamate and ammonia.</text>
</comment>
<dbReference type="Proteomes" id="UP001320898">
    <property type="component" value="Unassembled WGS sequence"/>
</dbReference>